<protein>
    <recommendedName>
        <fullName evidence="3">Transcriptional regulator, AbiEi antitoxin, Type IV TA system</fullName>
    </recommendedName>
</protein>
<evidence type="ECO:0000313" key="2">
    <source>
        <dbReference type="Proteomes" id="UP000294911"/>
    </source>
</evidence>
<evidence type="ECO:0000313" key="1">
    <source>
        <dbReference type="EMBL" id="TCP43630.1"/>
    </source>
</evidence>
<dbReference type="OrthoDB" id="4870610at2"/>
<comment type="caution">
    <text evidence="1">The sequence shown here is derived from an EMBL/GenBank/DDBJ whole genome shotgun (WGS) entry which is preliminary data.</text>
</comment>
<keyword evidence="2" id="KW-1185">Reference proteome</keyword>
<dbReference type="RefSeq" id="WP_132880609.1">
    <property type="nucleotide sequence ID" value="NZ_SLXQ01000021.1"/>
</dbReference>
<evidence type="ECO:0008006" key="3">
    <source>
        <dbReference type="Google" id="ProtNLM"/>
    </source>
</evidence>
<accession>A0A4R2Q4S8</accession>
<proteinExistence type="predicted"/>
<sequence length="314" mass="34577">MTETQIDLTAIRRAATDDVIHRRDLERAGLSRSLIARRCQPNGPWQRLMPGVVQLGNTEPSRRQLVRAAAAYAGEDAVITGLDALRAHGAPVQPTGPIHLLIPASRRLRDLATVHIERTTRLFSSILPDELRYAPPARATLDAARCNTPEDELDALLSVPVRQGMCSVAELRAELDNGSQRGSAAPRAALANLGQGNRAAVHAFAMRLAARTPIPAPRWNITVYDRLVQPVATVDSWWDEVAMAWTISKHRVWEDPALQALRNTGVLLVHSTPFELHADPEGVVRKLSRAFLLASKRRRPAVHAEQSVRQRPTG</sequence>
<dbReference type="AlphaFoldDB" id="A0A4R2Q4S8"/>
<organism evidence="1 2">
    <name type="scientific">Tamaricihabitans halophyticus</name>
    <dbReference type="NCBI Taxonomy" id="1262583"/>
    <lineage>
        <taxon>Bacteria</taxon>
        <taxon>Bacillati</taxon>
        <taxon>Actinomycetota</taxon>
        <taxon>Actinomycetes</taxon>
        <taxon>Pseudonocardiales</taxon>
        <taxon>Pseudonocardiaceae</taxon>
        <taxon>Tamaricihabitans</taxon>
    </lineage>
</organism>
<name>A0A4R2Q4S8_9PSEU</name>
<dbReference type="EMBL" id="SLXQ01000021">
    <property type="protein sequence ID" value="TCP43630.1"/>
    <property type="molecule type" value="Genomic_DNA"/>
</dbReference>
<gene>
    <name evidence="1" type="ORF">EV191_12127</name>
</gene>
<reference evidence="1 2" key="1">
    <citation type="submission" date="2019-03" db="EMBL/GenBank/DDBJ databases">
        <title>Genomic Encyclopedia of Type Strains, Phase IV (KMG-IV): sequencing the most valuable type-strain genomes for metagenomic binning, comparative biology and taxonomic classification.</title>
        <authorList>
            <person name="Goeker M."/>
        </authorList>
    </citation>
    <scope>NUCLEOTIDE SEQUENCE [LARGE SCALE GENOMIC DNA]</scope>
    <source>
        <strain evidence="1 2">DSM 45765</strain>
    </source>
</reference>
<dbReference type="Proteomes" id="UP000294911">
    <property type="component" value="Unassembled WGS sequence"/>
</dbReference>